<dbReference type="GO" id="GO:0046872">
    <property type="term" value="F:metal ion binding"/>
    <property type="evidence" value="ECO:0007669"/>
    <property type="project" value="UniProtKB-KW"/>
</dbReference>
<dbReference type="Pfam" id="PF17954">
    <property type="entry name" value="Pirin_C_2"/>
    <property type="match status" value="1"/>
</dbReference>
<keyword evidence="2" id="KW-0408">Iron</keyword>
<evidence type="ECO:0000256" key="2">
    <source>
        <dbReference type="PIRSR" id="PIRSR006232-1"/>
    </source>
</evidence>
<protein>
    <submittedName>
        <fullName evidence="6">Quercetin 2,3-dioxygenase</fullName>
    </submittedName>
</protein>
<evidence type="ECO:0000259" key="5">
    <source>
        <dbReference type="Pfam" id="PF17954"/>
    </source>
</evidence>
<feature type="binding site" evidence="2">
    <location>
        <position position="57"/>
    </location>
    <ligand>
        <name>Fe cation</name>
        <dbReference type="ChEBI" id="CHEBI:24875"/>
    </ligand>
</feature>
<name>A0A8S8XHK1_9PROT</name>
<dbReference type="InterPro" id="IPR003829">
    <property type="entry name" value="Pirin_N_dom"/>
</dbReference>
<proteinExistence type="inferred from homology"/>
<dbReference type="PANTHER" id="PTHR43212">
    <property type="entry name" value="QUERCETIN 2,3-DIOXYGENASE"/>
    <property type="match status" value="1"/>
</dbReference>
<keyword evidence="2" id="KW-0479">Metal-binding</keyword>
<feature type="binding site" evidence="2">
    <location>
        <position position="59"/>
    </location>
    <ligand>
        <name>Fe cation</name>
        <dbReference type="ChEBI" id="CHEBI:24875"/>
    </ligand>
</feature>
<comment type="cofactor">
    <cofactor evidence="2">
        <name>Fe cation</name>
        <dbReference type="ChEBI" id="CHEBI:24875"/>
    </cofactor>
    <text evidence="2">Binds 1 Fe cation per subunit.</text>
</comment>
<keyword evidence="7" id="KW-1185">Reference proteome</keyword>
<dbReference type="AlphaFoldDB" id="A0A8S8XHK1"/>
<gene>
    <name evidence="6" type="ORF">TMPK1_29630</name>
</gene>
<organism evidence="6 7">
    <name type="scientific">Roseiterribacter gracilis</name>
    <dbReference type="NCBI Taxonomy" id="2812848"/>
    <lineage>
        <taxon>Bacteria</taxon>
        <taxon>Pseudomonadati</taxon>
        <taxon>Pseudomonadota</taxon>
        <taxon>Alphaproteobacteria</taxon>
        <taxon>Rhodospirillales</taxon>
        <taxon>Roseiterribacteraceae</taxon>
        <taxon>Roseiterribacter</taxon>
    </lineage>
</organism>
<feature type="domain" description="Quercetin 2,3-dioxygenase C-terminal cupin" evidence="5">
    <location>
        <begin position="146"/>
        <end position="232"/>
    </location>
</feature>
<dbReference type="InterPro" id="IPR014710">
    <property type="entry name" value="RmlC-like_jellyroll"/>
</dbReference>
<feature type="binding site" evidence="2">
    <location>
        <position position="103"/>
    </location>
    <ligand>
        <name>Fe cation</name>
        <dbReference type="ChEBI" id="CHEBI:24875"/>
    </ligand>
</feature>
<dbReference type="EMBL" id="BOPV01000001">
    <property type="protein sequence ID" value="GIL40726.1"/>
    <property type="molecule type" value="Genomic_DNA"/>
</dbReference>
<dbReference type="CDD" id="cd02910">
    <property type="entry name" value="cupin_Yhhw_N"/>
    <property type="match status" value="1"/>
</dbReference>
<dbReference type="SUPFAM" id="SSF51182">
    <property type="entry name" value="RmlC-like cupins"/>
    <property type="match status" value="1"/>
</dbReference>
<evidence type="ECO:0000256" key="1">
    <source>
        <dbReference type="ARBA" id="ARBA00008416"/>
    </source>
</evidence>
<feature type="binding site" evidence="2">
    <location>
        <position position="101"/>
    </location>
    <ligand>
        <name>Fe cation</name>
        <dbReference type="ChEBI" id="CHEBI:24875"/>
    </ligand>
</feature>
<dbReference type="Pfam" id="PF02678">
    <property type="entry name" value="Pirin"/>
    <property type="match status" value="1"/>
</dbReference>
<dbReference type="InterPro" id="IPR012093">
    <property type="entry name" value="Pirin"/>
</dbReference>
<dbReference type="RefSeq" id="WP_420243907.1">
    <property type="nucleotide sequence ID" value="NZ_BOPV01000001.1"/>
</dbReference>
<evidence type="ECO:0000313" key="7">
    <source>
        <dbReference type="Proteomes" id="UP000681075"/>
    </source>
</evidence>
<reference evidence="6" key="1">
    <citation type="submission" date="2021-02" db="EMBL/GenBank/DDBJ databases">
        <title>Genome sequence of Rhodospirillales sp. strain TMPK1 isolated from soil.</title>
        <authorList>
            <person name="Nakai R."/>
            <person name="Kusada H."/>
            <person name="Tamaki H."/>
        </authorList>
    </citation>
    <scope>NUCLEOTIDE SEQUENCE</scope>
    <source>
        <strain evidence="6">TMPK1</strain>
    </source>
</reference>
<evidence type="ECO:0000313" key="6">
    <source>
        <dbReference type="EMBL" id="GIL40726.1"/>
    </source>
</evidence>
<dbReference type="InterPro" id="IPR041602">
    <property type="entry name" value="Quercetinase_C"/>
</dbReference>
<dbReference type="InterPro" id="IPR011051">
    <property type="entry name" value="RmlC_Cupin_sf"/>
</dbReference>
<evidence type="ECO:0000256" key="3">
    <source>
        <dbReference type="RuleBase" id="RU003457"/>
    </source>
</evidence>
<feature type="domain" description="Pirin N-terminal" evidence="4">
    <location>
        <begin position="11"/>
        <end position="119"/>
    </location>
</feature>
<dbReference type="PANTHER" id="PTHR43212:SF3">
    <property type="entry name" value="QUERCETIN 2,3-DIOXYGENASE"/>
    <property type="match status" value="1"/>
</dbReference>
<dbReference type="PIRSF" id="PIRSF006232">
    <property type="entry name" value="Pirin"/>
    <property type="match status" value="1"/>
</dbReference>
<evidence type="ECO:0000259" key="4">
    <source>
        <dbReference type="Pfam" id="PF02678"/>
    </source>
</evidence>
<dbReference type="Proteomes" id="UP000681075">
    <property type="component" value="Unassembled WGS sequence"/>
</dbReference>
<accession>A0A8S8XHK1</accession>
<sequence>MIALRPAAERGHVHIGWLDSKHSFSFGEYYDPRHQGWGPLRVINDDRIAAGAGFPTHPHRDMEIITYVLDGAVAHRDSSGGEGVIPVGDVQRMSAGSGIQHSEFNASSTDALRLLQIWIIPDRRGVQPGYQQIRLDPAAKRDALKLIASKDGADGALTIQQDARVYASELSNGAKVRHELAPGRRAWVQVAKGNVTLNGQTLVEGDGAAIEEEPVLELSGAEGGGEVLLFDLP</sequence>
<comment type="caution">
    <text evidence="6">The sequence shown here is derived from an EMBL/GenBank/DDBJ whole genome shotgun (WGS) entry which is preliminary data.</text>
</comment>
<dbReference type="Gene3D" id="2.60.120.10">
    <property type="entry name" value="Jelly Rolls"/>
    <property type="match status" value="2"/>
</dbReference>
<dbReference type="CDD" id="cd20311">
    <property type="entry name" value="cupin_Yhhw_C"/>
    <property type="match status" value="1"/>
</dbReference>
<comment type="similarity">
    <text evidence="1 3">Belongs to the pirin family.</text>
</comment>